<organism evidence="1 2">
    <name type="scientific">Xanthobacter autotrophicus</name>
    <dbReference type="NCBI Taxonomy" id="280"/>
    <lineage>
        <taxon>Bacteria</taxon>
        <taxon>Pseudomonadati</taxon>
        <taxon>Pseudomonadota</taxon>
        <taxon>Alphaproteobacteria</taxon>
        <taxon>Hyphomicrobiales</taxon>
        <taxon>Xanthobacteraceae</taxon>
        <taxon>Xanthobacter</taxon>
    </lineage>
</organism>
<comment type="caution">
    <text evidence="1">The sequence shown here is derived from an EMBL/GenBank/DDBJ whole genome shotgun (WGS) entry which is preliminary data.</text>
</comment>
<reference evidence="1 2" key="1">
    <citation type="submission" date="2019-05" db="EMBL/GenBank/DDBJ databases">
        <authorList>
            <person name="Zhou X."/>
        </authorList>
    </citation>
    <scope>NUCLEOTIDE SEQUENCE [LARGE SCALE GENOMIC DNA]</scope>
    <source>
        <strain evidence="1 2">DSM 432</strain>
    </source>
</reference>
<evidence type="ECO:0000313" key="2">
    <source>
        <dbReference type="Proteomes" id="UP000305131"/>
    </source>
</evidence>
<dbReference type="EMBL" id="VAUP01000004">
    <property type="protein sequence ID" value="TLX44789.1"/>
    <property type="molecule type" value="Genomic_DNA"/>
</dbReference>
<dbReference type="AlphaFoldDB" id="A0A6C1KKK6"/>
<dbReference type="Proteomes" id="UP000305131">
    <property type="component" value="Unassembled WGS sequence"/>
</dbReference>
<gene>
    <name evidence="1" type="ORF">FBQ73_01705</name>
</gene>
<dbReference type="RefSeq" id="WP_138397790.1">
    <property type="nucleotide sequence ID" value="NZ_JBAFVI010000009.1"/>
</dbReference>
<evidence type="ECO:0000313" key="1">
    <source>
        <dbReference type="EMBL" id="TLX44789.1"/>
    </source>
</evidence>
<name>A0A6C1KKK6_XANAU</name>
<proteinExistence type="predicted"/>
<accession>A0A6C1KKK6</accession>
<dbReference type="GeneID" id="95772174"/>
<protein>
    <submittedName>
        <fullName evidence="1">Uncharacterized protein</fullName>
    </submittedName>
</protein>
<sequence length="152" mass="16680">MTTYCEDLNALEARLIGSSTPPNGNEASGLVDTQRMPLVEACIDFIEAHRHIITRDAVLRMANHLTGTEFCCVVMESALGVAGAHYRPENFRIPHWEDSPAEKRRTASDAEARAATNALLNRGKGGASKEIRHNVDNRAMVQAFFGEDSDNP</sequence>